<dbReference type="AlphaFoldDB" id="A0A9P7MJS8"/>
<keyword evidence="2" id="KW-1185">Reference proteome</keyword>
<organism evidence="1 2">
    <name type="scientific">Claviceps pazoutovae</name>
    <dbReference type="NCBI Taxonomy" id="1649127"/>
    <lineage>
        <taxon>Eukaryota</taxon>
        <taxon>Fungi</taxon>
        <taxon>Dikarya</taxon>
        <taxon>Ascomycota</taxon>
        <taxon>Pezizomycotina</taxon>
        <taxon>Sordariomycetes</taxon>
        <taxon>Hypocreomycetidae</taxon>
        <taxon>Hypocreales</taxon>
        <taxon>Clavicipitaceae</taxon>
        <taxon>Claviceps</taxon>
    </lineage>
</organism>
<dbReference type="EMBL" id="SRPO01000001">
    <property type="protein sequence ID" value="KAG5949752.1"/>
    <property type="molecule type" value="Genomic_DNA"/>
</dbReference>
<gene>
    <name evidence="1" type="ORF">E4U60_000037</name>
</gene>
<sequence>MSILIFMAETGSRSEDLQPKCDSQMMPLVLLHGRMFYEGDGQQEWFMIDRDLGWDLQQNNLLHKILYSNLHQGTSM</sequence>
<protein>
    <submittedName>
        <fullName evidence="1">Uncharacterized protein</fullName>
    </submittedName>
</protein>
<proteinExistence type="predicted"/>
<dbReference type="Proteomes" id="UP000706124">
    <property type="component" value="Unassembled WGS sequence"/>
</dbReference>
<evidence type="ECO:0000313" key="2">
    <source>
        <dbReference type="Proteomes" id="UP000706124"/>
    </source>
</evidence>
<name>A0A9P7MJS8_9HYPO</name>
<accession>A0A9P7MJS8</accession>
<reference evidence="1 2" key="1">
    <citation type="journal article" date="2020" name="bioRxiv">
        <title>Whole genome comparisons of ergot fungi reveals the divergence and evolution of species within the genus Claviceps are the result of varying mechanisms driving genome evolution and host range expansion.</title>
        <authorList>
            <person name="Wyka S.A."/>
            <person name="Mondo S.J."/>
            <person name="Liu M."/>
            <person name="Dettman J."/>
            <person name="Nalam V."/>
            <person name="Broders K.D."/>
        </authorList>
    </citation>
    <scope>NUCLEOTIDE SEQUENCE [LARGE SCALE GENOMIC DNA]</scope>
    <source>
        <strain evidence="1 2">CCC 1485</strain>
    </source>
</reference>
<evidence type="ECO:0000313" key="1">
    <source>
        <dbReference type="EMBL" id="KAG5949752.1"/>
    </source>
</evidence>
<comment type="caution">
    <text evidence="1">The sequence shown here is derived from an EMBL/GenBank/DDBJ whole genome shotgun (WGS) entry which is preliminary data.</text>
</comment>
<dbReference type="OrthoDB" id="10556585at2759"/>